<evidence type="ECO:0000256" key="1">
    <source>
        <dbReference type="SAM" id="MobiDB-lite"/>
    </source>
</evidence>
<comment type="caution">
    <text evidence="2">The sequence shown here is derived from an EMBL/GenBank/DDBJ whole genome shotgun (WGS) entry which is preliminary data.</text>
</comment>
<name>A0ABQ9H380_9NEOP</name>
<feature type="compositionally biased region" description="Polar residues" evidence="1">
    <location>
        <begin position="233"/>
        <end position="249"/>
    </location>
</feature>
<feature type="region of interest" description="Disordered" evidence="1">
    <location>
        <begin position="216"/>
        <end position="249"/>
    </location>
</feature>
<evidence type="ECO:0008006" key="4">
    <source>
        <dbReference type="Google" id="ProtNLM"/>
    </source>
</evidence>
<sequence length="648" mass="73157">MRSQKRYLRVKKYVFEEDQRKFENSKIIVFEIWTEHAESIKATRENQFNVGTRILVDADGVSTLPHVHSRVLLGFVKLRETIFICPKREAVACDKGCSQLRHAYRITHRLYAQSIELECSLAVDNAPLGDFQRRPYHFMSRDVRPSADRRERACARVPRRHYTINTNSYGYLLHQQWLEPMLHDTCSQRGVCSGPYTTHTVAAIVSLCGLRKFPSPDRKEHIAQRSGRPARPGTTQTARQSDQQSRGSLTKHSVYIFSSHGERPALSNCYVIGQVRKPVRNLPRKIGRVHLPNLVRNLPVQGGKYHDGCHASPYTGRYGGSCTSSYGIWYRVTSPTTDSEINTHAVAGVMQSKLTRTSQTTRNVKKDLTSSDTVSECDNIDEKDICDEAVSDEVSVFDEEKCLMCGEFGMENEMWYRFTVCGLWAHSLCTGWESPEGYICDLCFRSNRKGLNALGWVHTCGQCPRGAAAAPQKRSVRAWLISTSSHVAAVLLRYRVTNEPARNTACAVNAFHEGSAFSVHVAEALPWSIAAHTWSATGISQATEVIATRNERSLTPRLWHGTPADVAPAGEELFPKSLTRYPSVHSNIFRQTMMALDGWKDLCPVQRYEPPPPPPLSLLHSRERVFAELNPCLSAYSRDAEFWTLPKR</sequence>
<evidence type="ECO:0000313" key="3">
    <source>
        <dbReference type="Proteomes" id="UP001159363"/>
    </source>
</evidence>
<protein>
    <recommendedName>
        <fullName evidence="4">Zinc finger PHD-type domain-containing protein</fullName>
    </recommendedName>
</protein>
<organism evidence="2 3">
    <name type="scientific">Dryococelus australis</name>
    <dbReference type="NCBI Taxonomy" id="614101"/>
    <lineage>
        <taxon>Eukaryota</taxon>
        <taxon>Metazoa</taxon>
        <taxon>Ecdysozoa</taxon>
        <taxon>Arthropoda</taxon>
        <taxon>Hexapoda</taxon>
        <taxon>Insecta</taxon>
        <taxon>Pterygota</taxon>
        <taxon>Neoptera</taxon>
        <taxon>Polyneoptera</taxon>
        <taxon>Phasmatodea</taxon>
        <taxon>Verophasmatodea</taxon>
        <taxon>Anareolatae</taxon>
        <taxon>Phasmatidae</taxon>
        <taxon>Eurycanthinae</taxon>
        <taxon>Dryococelus</taxon>
    </lineage>
</organism>
<dbReference type="EMBL" id="JARBHB010000007">
    <property type="protein sequence ID" value="KAJ8878722.1"/>
    <property type="molecule type" value="Genomic_DNA"/>
</dbReference>
<reference evidence="2 3" key="1">
    <citation type="submission" date="2023-02" db="EMBL/GenBank/DDBJ databases">
        <title>LHISI_Scaffold_Assembly.</title>
        <authorList>
            <person name="Stuart O.P."/>
            <person name="Cleave R."/>
            <person name="Magrath M.J.L."/>
            <person name="Mikheyev A.S."/>
        </authorList>
    </citation>
    <scope>NUCLEOTIDE SEQUENCE [LARGE SCALE GENOMIC DNA]</scope>
    <source>
        <strain evidence="2">Daus_M_001</strain>
        <tissue evidence="2">Leg muscle</tissue>
    </source>
</reference>
<dbReference type="CDD" id="cd15517">
    <property type="entry name" value="PHD_TCF19_like"/>
    <property type="match status" value="1"/>
</dbReference>
<gene>
    <name evidence="2" type="ORF">PR048_019308</name>
</gene>
<keyword evidence="3" id="KW-1185">Reference proteome</keyword>
<dbReference type="Proteomes" id="UP001159363">
    <property type="component" value="Chromosome 6"/>
</dbReference>
<evidence type="ECO:0000313" key="2">
    <source>
        <dbReference type="EMBL" id="KAJ8878722.1"/>
    </source>
</evidence>
<accession>A0ABQ9H380</accession>
<proteinExistence type="predicted"/>